<keyword evidence="1 6" id="KW-0597">Phosphoprotein</keyword>
<dbReference type="SMART" id="SM00862">
    <property type="entry name" value="Trans_reg_C"/>
    <property type="match status" value="1"/>
</dbReference>
<dbReference type="InterPro" id="IPR001789">
    <property type="entry name" value="Sig_transdc_resp-reg_receiver"/>
</dbReference>
<evidence type="ECO:0000259" key="9">
    <source>
        <dbReference type="PROSITE" id="PS51755"/>
    </source>
</evidence>
<dbReference type="GO" id="GO:0006355">
    <property type="term" value="P:regulation of DNA-templated transcription"/>
    <property type="evidence" value="ECO:0007669"/>
    <property type="project" value="InterPro"/>
</dbReference>
<dbReference type="Gene3D" id="3.40.50.2300">
    <property type="match status" value="1"/>
</dbReference>
<keyword evidence="4 7" id="KW-0238">DNA-binding</keyword>
<dbReference type="Pfam" id="PF00486">
    <property type="entry name" value="Trans_reg_C"/>
    <property type="match status" value="1"/>
</dbReference>
<dbReference type="GO" id="GO:0005829">
    <property type="term" value="C:cytosol"/>
    <property type="evidence" value="ECO:0007669"/>
    <property type="project" value="TreeGrafter"/>
</dbReference>
<dbReference type="GO" id="GO:0000976">
    <property type="term" value="F:transcription cis-regulatory region binding"/>
    <property type="evidence" value="ECO:0007669"/>
    <property type="project" value="TreeGrafter"/>
</dbReference>
<keyword evidence="11" id="KW-1185">Reference proteome</keyword>
<evidence type="ECO:0000256" key="1">
    <source>
        <dbReference type="ARBA" id="ARBA00022553"/>
    </source>
</evidence>
<dbReference type="PROSITE" id="PS51755">
    <property type="entry name" value="OMPR_PHOB"/>
    <property type="match status" value="1"/>
</dbReference>
<dbReference type="RefSeq" id="WP_110572060.1">
    <property type="nucleotide sequence ID" value="NZ_PIPV01000001.1"/>
</dbReference>
<dbReference type="InterPro" id="IPR039420">
    <property type="entry name" value="WalR-like"/>
</dbReference>
<dbReference type="InterPro" id="IPR011006">
    <property type="entry name" value="CheY-like_superfamily"/>
</dbReference>
<dbReference type="SUPFAM" id="SSF52172">
    <property type="entry name" value="CheY-like"/>
    <property type="match status" value="1"/>
</dbReference>
<dbReference type="InterPro" id="IPR016032">
    <property type="entry name" value="Sig_transdc_resp-reg_C-effctor"/>
</dbReference>
<dbReference type="InterPro" id="IPR001867">
    <property type="entry name" value="OmpR/PhoB-type_DNA-bd"/>
</dbReference>
<feature type="DNA-binding region" description="OmpR/PhoB-type" evidence="7">
    <location>
        <begin position="126"/>
        <end position="223"/>
    </location>
</feature>
<keyword evidence="3" id="KW-0805">Transcription regulation</keyword>
<keyword evidence="5" id="KW-0804">Transcription</keyword>
<gene>
    <name evidence="10" type="ORF">CWE25_00350</name>
</gene>
<dbReference type="InterPro" id="IPR036388">
    <property type="entry name" value="WH-like_DNA-bd_sf"/>
</dbReference>
<evidence type="ECO:0000256" key="7">
    <source>
        <dbReference type="PROSITE-ProRule" id="PRU01091"/>
    </source>
</evidence>
<evidence type="ECO:0000313" key="10">
    <source>
        <dbReference type="EMBL" id="RUO58088.1"/>
    </source>
</evidence>
<feature type="domain" description="OmpR/PhoB-type" evidence="9">
    <location>
        <begin position="126"/>
        <end position="223"/>
    </location>
</feature>
<dbReference type="PANTHER" id="PTHR48111:SF22">
    <property type="entry name" value="REGULATOR OF RPOS"/>
    <property type="match status" value="1"/>
</dbReference>
<evidence type="ECO:0000313" key="11">
    <source>
        <dbReference type="Proteomes" id="UP000287330"/>
    </source>
</evidence>
<evidence type="ECO:0000256" key="4">
    <source>
        <dbReference type="ARBA" id="ARBA00023125"/>
    </source>
</evidence>
<evidence type="ECO:0000256" key="6">
    <source>
        <dbReference type="PROSITE-ProRule" id="PRU00169"/>
    </source>
</evidence>
<dbReference type="Gene3D" id="6.10.250.690">
    <property type="match status" value="1"/>
</dbReference>
<dbReference type="Gene3D" id="1.10.10.10">
    <property type="entry name" value="Winged helix-like DNA-binding domain superfamily/Winged helix DNA-binding domain"/>
    <property type="match status" value="1"/>
</dbReference>
<dbReference type="Proteomes" id="UP000287330">
    <property type="component" value="Unassembled WGS sequence"/>
</dbReference>
<dbReference type="FunFam" id="3.40.50.2300:FF:000001">
    <property type="entry name" value="DNA-binding response regulator PhoB"/>
    <property type="match status" value="1"/>
</dbReference>
<comment type="caution">
    <text evidence="10">The sequence shown here is derived from an EMBL/GenBank/DDBJ whole genome shotgun (WGS) entry which is preliminary data.</text>
</comment>
<evidence type="ECO:0000259" key="8">
    <source>
        <dbReference type="PROSITE" id="PS50110"/>
    </source>
</evidence>
<dbReference type="PROSITE" id="PS50110">
    <property type="entry name" value="RESPONSE_REGULATORY"/>
    <property type="match status" value="1"/>
</dbReference>
<name>A0A432YAT4_9GAMM</name>
<proteinExistence type="predicted"/>
<feature type="domain" description="Response regulatory" evidence="8">
    <location>
        <begin position="2"/>
        <end position="117"/>
    </location>
</feature>
<evidence type="ECO:0000256" key="5">
    <source>
        <dbReference type="ARBA" id="ARBA00023163"/>
    </source>
</evidence>
<dbReference type="GO" id="GO:0000156">
    <property type="term" value="F:phosphorelay response regulator activity"/>
    <property type="evidence" value="ECO:0007669"/>
    <property type="project" value="TreeGrafter"/>
</dbReference>
<accession>A0A432YAT4</accession>
<sequence length="226" mass="25224">MNILLVEDDPQVMETVHDYLAVKGHEIDCAYHGKAALTLAESAAFDIIILDVMMPKMDGLEAAKAIRQQLNQSTPILFLTARDTLDDKLAGFAAGGDDYLVKPFALQELEARIKALTIRSRGLADSATLSLGSLTYHIEHQRGKTQQGEFSLPVIQHQILHTLLNASPGFVSKNQFIERIWQNEEPDSDAFRSHLYKLRKALAHYAPDVEIVTEQGRGYRLVQRAS</sequence>
<organism evidence="10 11">
    <name type="scientific">Idiomarina fontislapidosi</name>
    <dbReference type="NCBI Taxonomy" id="263723"/>
    <lineage>
        <taxon>Bacteria</taxon>
        <taxon>Pseudomonadati</taxon>
        <taxon>Pseudomonadota</taxon>
        <taxon>Gammaproteobacteria</taxon>
        <taxon>Alteromonadales</taxon>
        <taxon>Idiomarinaceae</taxon>
        <taxon>Idiomarina</taxon>
    </lineage>
</organism>
<evidence type="ECO:0000256" key="3">
    <source>
        <dbReference type="ARBA" id="ARBA00023015"/>
    </source>
</evidence>
<evidence type="ECO:0000256" key="2">
    <source>
        <dbReference type="ARBA" id="ARBA00023012"/>
    </source>
</evidence>
<dbReference type="PANTHER" id="PTHR48111">
    <property type="entry name" value="REGULATOR OF RPOS"/>
    <property type="match status" value="1"/>
</dbReference>
<dbReference type="CDD" id="cd17624">
    <property type="entry name" value="REC_OmpR_PmrA-like"/>
    <property type="match status" value="1"/>
</dbReference>
<dbReference type="CDD" id="cd00383">
    <property type="entry name" value="trans_reg_C"/>
    <property type="match status" value="1"/>
</dbReference>
<feature type="modified residue" description="4-aspartylphosphate" evidence="6">
    <location>
        <position position="51"/>
    </location>
</feature>
<dbReference type="GO" id="GO:0032993">
    <property type="term" value="C:protein-DNA complex"/>
    <property type="evidence" value="ECO:0007669"/>
    <property type="project" value="TreeGrafter"/>
</dbReference>
<dbReference type="EMBL" id="PIPV01000001">
    <property type="protein sequence ID" value="RUO58088.1"/>
    <property type="molecule type" value="Genomic_DNA"/>
</dbReference>
<keyword evidence="2" id="KW-0902">Two-component regulatory system</keyword>
<dbReference type="SMART" id="SM00448">
    <property type="entry name" value="REC"/>
    <property type="match status" value="1"/>
</dbReference>
<dbReference type="SUPFAM" id="SSF46894">
    <property type="entry name" value="C-terminal effector domain of the bipartite response regulators"/>
    <property type="match status" value="1"/>
</dbReference>
<dbReference type="Pfam" id="PF00072">
    <property type="entry name" value="Response_reg"/>
    <property type="match status" value="1"/>
</dbReference>
<reference evidence="11" key="1">
    <citation type="journal article" date="2018" name="Front. Microbiol.">
        <title>Genome-Based Analysis Reveals the Taxonomy and Diversity of the Family Idiomarinaceae.</title>
        <authorList>
            <person name="Liu Y."/>
            <person name="Lai Q."/>
            <person name="Shao Z."/>
        </authorList>
    </citation>
    <scope>NUCLEOTIDE SEQUENCE [LARGE SCALE GENOMIC DNA]</scope>
    <source>
        <strain evidence="11">F23</strain>
    </source>
</reference>
<dbReference type="AlphaFoldDB" id="A0A432YAT4"/>
<dbReference type="OrthoDB" id="9802426at2"/>
<protein>
    <submittedName>
        <fullName evidence="10">DNA-binding response regulator</fullName>
    </submittedName>
</protein>